<proteinExistence type="predicted"/>
<sequence length="154" mass="16632">MQGSAQHAAYAAAKLSLVGLTSSLAIEGEPHNILVNSVAPIGLTNATLEHVKDEQMISFMKRYTPTTDVAPTVAWLVHEDSKVNGEAFSAVGRLVTRFFLAETKGLLGSADQDWSIGTIRDNWDRVVNEEGYEVRTDIAKSSPEIFQRLAAGGS</sequence>
<evidence type="ECO:0000313" key="2">
    <source>
        <dbReference type="Proteomes" id="UP001148629"/>
    </source>
</evidence>
<evidence type="ECO:0000313" key="1">
    <source>
        <dbReference type="EMBL" id="KAJ3524874.1"/>
    </source>
</evidence>
<comment type="caution">
    <text evidence="1">The sequence shown here is derived from an EMBL/GenBank/DDBJ whole genome shotgun (WGS) entry which is preliminary data.</text>
</comment>
<accession>A0ACC1RU36</accession>
<protein>
    <submittedName>
        <fullName evidence="1">Uncharacterized protein</fullName>
    </submittedName>
</protein>
<dbReference type="EMBL" id="JANRMS010002003">
    <property type="protein sequence ID" value="KAJ3524874.1"/>
    <property type="molecule type" value="Genomic_DNA"/>
</dbReference>
<reference evidence="1" key="1">
    <citation type="submission" date="2022-08" db="EMBL/GenBank/DDBJ databases">
        <title>Genome Sequence of Fusarium decemcellulare.</title>
        <authorList>
            <person name="Buettner E."/>
        </authorList>
    </citation>
    <scope>NUCLEOTIDE SEQUENCE</scope>
    <source>
        <strain evidence="1">Babe19</strain>
    </source>
</reference>
<organism evidence="1 2">
    <name type="scientific">Fusarium decemcellulare</name>
    <dbReference type="NCBI Taxonomy" id="57161"/>
    <lineage>
        <taxon>Eukaryota</taxon>
        <taxon>Fungi</taxon>
        <taxon>Dikarya</taxon>
        <taxon>Ascomycota</taxon>
        <taxon>Pezizomycotina</taxon>
        <taxon>Sordariomycetes</taxon>
        <taxon>Hypocreomycetidae</taxon>
        <taxon>Hypocreales</taxon>
        <taxon>Nectriaceae</taxon>
        <taxon>Fusarium</taxon>
        <taxon>Fusarium decemcellulare species complex</taxon>
    </lineage>
</organism>
<gene>
    <name evidence="1" type="ORF">NM208_g11877</name>
</gene>
<dbReference type="Proteomes" id="UP001148629">
    <property type="component" value="Unassembled WGS sequence"/>
</dbReference>
<name>A0ACC1RU36_9HYPO</name>
<keyword evidence="2" id="KW-1185">Reference proteome</keyword>